<organism evidence="1 2">
    <name type="scientific">Marinilabilia rubra</name>
    <dbReference type="NCBI Taxonomy" id="2162893"/>
    <lineage>
        <taxon>Bacteria</taxon>
        <taxon>Pseudomonadati</taxon>
        <taxon>Bacteroidota</taxon>
        <taxon>Bacteroidia</taxon>
        <taxon>Marinilabiliales</taxon>
        <taxon>Marinilabiliaceae</taxon>
        <taxon>Marinilabilia</taxon>
    </lineage>
</organism>
<dbReference type="AlphaFoldDB" id="A0A2U2B7L9"/>
<comment type="caution">
    <text evidence="1">The sequence shown here is derived from an EMBL/GenBank/DDBJ whole genome shotgun (WGS) entry which is preliminary data.</text>
</comment>
<accession>A0A2U2B7L9</accession>
<proteinExistence type="predicted"/>
<evidence type="ECO:0000313" key="2">
    <source>
        <dbReference type="Proteomes" id="UP000244956"/>
    </source>
</evidence>
<sequence>MSEAVTALTFFDYFFVSRQKSNWGLRGLSKKLKTPKGCHVKRRRNVCISNEKILNYVQNDKRLKIHEFLDSLSGFSIRDVIGYSSIIKTTM</sequence>
<name>A0A2U2B7L9_9BACT</name>
<reference evidence="1 2" key="1">
    <citation type="submission" date="2018-05" db="EMBL/GenBank/DDBJ databases">
        <title>Marinilabilia rubrum sp. nov., isolated from saltern sediment.</title>
        <authorList>
            <person name="Zhang R."/>
        </authorList>
    </citation>
    <scope>NUCLEOTIDE SEQUENCE [LARGE SCALE GENOMIC DNA]</scope>
    <source>
        <strain evidence="1 2">WTE16</strain>
    </source>
</reference>
<dbReference type="Proteomes" id="UP000244956">
    <property type="component" value="Unassembled WGS sequence"/>
</dbReference>
<evidence type="ECO:0000313" key="1">
    <source>
        <dbReference type="EMBL" id="PWD99057.1"/>
    </source>
</evidence>
<protein>
    <submittedName>
        <fullName evidence="1">Uncharacterized protein</fullName>
    </submittedName>
</protein>
<keyword evidence="2" id="KW-1185">Reference proteome</keyword>
<gene>
    <name evidence="1" type="ORF">DDZ16_12395</name>
</gene>
<dbReference type="EMBL" id="QEWP01000009">
    <property type="protein sequence ID" value="PWD99057.1"/>
    <property type="molecule type" value="Genomic_DNA"/>
</dbReference>